<feature type="domain" description="Cytosol aminopeptidase" evidence="9">
    <location>
        <begin position="305"/>
        <end position="312"/>
    </location>
</feature>
<dbReference type="SUPFAM" id="SSF52949">
    <property type="entry name" value="Macro domain-like"/>
    <property type="match status" value="1"/>
</dbReference>
<dbReference type="GO" id="GO:0005737">
    <property type="term" value="C:cytoplasm"/>
    <property type="evidence" value="ECO:0007669"/>
    <property type="project" value="InterPro"/>
</dbReference>
<dbReference type="Proteomes" id="UP000656813">
    <property type="component" value="Unassembled WGS sequence"/>
</dbReference>
<comment type="function">
    <text evidence="6">Presumably involved in the processing and regular turnover of intracellular proteins. Catalyzes the removal of unsubstituted N-terminal amino acids from various peptides.</text>
</comment>
<name>A0A8J3ELA3_9BACL</name>
<proteinExistence type="inferred from homology"/>
<evidence type="ECO:0000256" key="8">
    <source>
        <dbReference type="ARBA" id="ARBA00050061"/>
    </source>
</evidence>
<dbReference type="EMBL" id="BMFV01000009">
    <property type="protein sequence ID" value="GGH80193.1"/>
    <property type="molecule type" value="Genomic_DNA"/>
</dbReference>
<dbReference type="InterPro" id="IPR000819">
    <property type="entry name" value="Peptidase_M17_C"/>
</dbReference>
<dbReference type="SUPFAM" id="SSF53187">
    <property type="entry name" value="Zn-dependent exopeptidases"/>
    <property type="match status" value="1"/>
</dbReference>
<protein>
    <recommendedName>
        <fullName evidence="7">Probable cytosol aminopeptidase</fullName>
    </recommendedName>
    <alternativeName>
        <fullName evidence="8">Leucine aminopeptidase</fullName>
    </alternativeName>
    <alternativeName>
        <fullName evidence="5">Leucyl aminopeptidase</fullName>
    </alternativeName>
</protein>
<evidence type="ECO:0000256" key="2">
    <source>
        <dbReference type="ARBA" id="ARBA00022438"/>
    </source>
</evidence>
<reference evidence="10" key="2">
    <citation type="submission" date="2020-09" db="EMBL/GenBank/DDBJ databases">
        <authorList>
            <person name="Sun Q."/>
            <person name="Zhou Y."/>
        </authorList>
    </citation>
    <scope>NUCLEOTIDE SEQUENCE</scope>
    <source>
        <strain evidence="10">CGMCC 1.12777</strain>
    </source>
</reference>
<evidence type="ECO:0000313" key="10">
    <source>
        <dbReference type="EMBL" id="GGH80193.1"/>
    </source>
</evidence>
<dbReference type="Gene3D" id="3.40.630.10">
    <property type="entry name" value="Zn peptidases"/>
    <property type="match status" value="1"/>
</dbReference>
<dbReference type="GO" id="GO:0070006">
    <property type="term" value="F:metalloaminopeptidase activity"/>
    <property type="evidence" value="ECO:0007669"/>
    <property type="project" value="InterPro"/>
</dbReference>
<dbReference type="PRINTS" id="PR00481">
    <property type="entry name" value="LAMNOPPTDASE"/>
</dbReference>
<organism evidence="10 11">
    <name type="scientific">Pullulanibacillus pueri</name>
    <dbReference type="NCBI Taxonomy" id="1437324"/>
    <lineage>
        <taxon>Bacteria</taxon>
        <taxon>Bacillati</taxon>
        <taxon>Bacillota</taxon>
        <taxon>Bacilli</taxon>
        <taxon>Bacillales</taxon>
        <taxon>Sporolactobacillaceae</taxon>
        <taxon>Pullulanibacillus</taxon>
    </lineage>
</organism>
<dbReference type="PROSITE" id="PS00631">
    <property type="entry name" value="CYTOSOL_AP"/>
    <property type="match status" value="1"/>
</dbReference>
<keyword evidence="4" id="KW-0378">Hydrolase</keyword>
<evidence type="ECO:0000256" key="3">
    <source>
        <dbReference type="ARBA" id="ARBA00022670"/>
    </source>
</evidence>
<dbReference type="GO" id="GO:0030145">
    <property type="term" value="F:manganese ion binding"/>
    <property type="evidence" value="ECO:0007669"/>
    <property type="project" value="InterPro"/>
</dbReference>
<evidence type="ECO:0000256" key="4">
    <source>
        <dbReference type="ARBA" id="ARBA00022801"/>
    </source>
</evidence>
<dbReference type="PANTHER" id="PTHR11963">
    <property type="entry name" value="LEUCINE AMINOPEPTIDASE-RELATED"/>
    <property type="match status" value="1"/>
</dbReference>
<keyword evidence="2" id="KW-0031">Aminopeptidase</keyword>
<evidence type="ECO:0000256" key="6">
    <source>
        <dbReference type="ARBA" id="ARBA00049972"/>
    </source>
</evidence>
<evidence type="ECO:0000256" key="7">
    <source>
        <dbReference type="ARBA" id="ARBA00050021"/>
    </source>
</evidence>
<evidence type="ECO:0000256" key="1">
    <source>
        <dbReference type="ARBA" id="ARBA00009528"/>
    </source>
</evidence>
<keyword evidence="3" id="KW-0645">Protease</keyword>
<dbReference type="PANTHER" id="PTHR11963:SF23">
    <property type="entry name" value="CYTOSOL AMINOPEPTIDASE"/>
    <property type="match status" value="1"/>
</dbReference>
<gene>
    <name evidence="10" type="ORF">GCM10007096_16240</name>
</gene>
<dbReference type="Gene3D" id="3.40.220.10">
    <property type="entry name" value="Leucine Aminopeptidase, subunit E, domain 1"/>
    <property type="match status" value="1"/>
</dbReference>
<sequence length="460" mass="50471">MEEAFIQWVNAENKGGDHLFKQGDAFQYGVMTLVHERPNLFLYVGMEKSLLTIEDIRNIAGEVNKFLRGRGVIQASFLAEDLSRVCPEWSMSVLFSAFYEGWFLSQYQFNKYKSKKTNTSIQLTIEGEPTEEYKRLALHRSEAVNAARDLCNEPPNALNPDTYDSHVKALFNDTSVNVTIYEKEDLKDLQLNGILAVARGSAHAPKFIQLSYRTLETAPHIALVGKGVTFDTGGINAKTGDFTDMKMDMGGSAAVIGAMKLLSNVKAKVNVTALIPVVDNVPDASALLPSEIIQYKNGVSVQVANTDAEGRLILADALLFAQELGAEIILDIATLTGSIGHALGLKVAGVMSDDEALSERLKRIGTENGDLIWPLPLIKEYDEELNNPYADIANVGKSPYGGAIMAAVFLNRFIQRTTRWAHIDMANTVQAYKDFGYYPPGASGYGVRLLADFVLGESLI</sequence>
<dbReference type="InterPro" id="IPR043472">
    <property type="entry name" value="Macro_dom-like"/>
</dbReference>
<evidence type="ECO:0000256" key="5">
    <source>
        <dbReference type="ARBA" id="ARBA00033172"/>
    </source>
</evidence>
<reference evidence="10" key="1">
    <citation type="journal article" date="2014" name="Int. J. Syst. Evol. Microbiol.">
        <title>Complete genome sequence of Corynebacterium casei LMG S-19264T (=DSM 44701T), isolated from a smear-ripened cheese.</title>
        <authorList>
            <consortium name="US DOE Joint Genome Institute (JGI-PGF)"/>
            <person name="Walter F."/>
            <person name="Albersmeier A."/>
            <person name="Kalinowski J."/>
            <person name="Ruckert C."/>
        </authorList>
    </citation>
    <scope>NUCLEOTIDE SEQUENCE</scope>
    <source>
        <strain evidence="10">CGMCC 1.12777</strain>
    </source>
</reference>
<dbReference type="Pfam" id="PF00883">
    <property type="entry name" value="Peptidase_M17"/>
    <property type="match status" value="1"/>
</dbReference>
<dbReference type="InterPro" id="IPR011356">
    <property type="entry name" value="Leucine_aapep/pepB"/>
</dbReference>
<comment type="similarity">
    <text evidence="1">Belongs to the peptidase M17 family.</text>
</comment>
<comment type="caution">
    <text evidence="10">The sequence shown here is derived from an EMBL/GenBank/DDBJ whole genome shotgun (WGS) entry which is preliminary data.</text>
</comment>
<dbReference type="CDD" id="cd00433">
    <property type="entry name" value="Peptidase_M17"/>
    <property type="match status" value="1"/>
</dbReference>
<accession>A0A8J3ELA3</accession>
<dbReference type="GO" id="GO:0006508">
    <property type="term" value="P:proteolysis"/>
    <property type="evidence" value="ECO:0007669"/>
    <property type="project" value="UniProtKB-KW"/>
</dbReference>
<keyword evidence="11" id="KW-1185">Reference proteome</keyword>
<dbReference type="AlphaFoldDB" id="A0A8J3ELA3"/>
<evidence type="ECO:0000259" key="9">
    <source>
        <dbReference type="PROSITE" id="PS00631"/>
    </source>
</evidence>
<dbReference type="RefSeq" id="WP_188496898.1">
    <property type="nucleotide sequence ID" value="NZ_BMFV01000009.1"/>
</dbReference>
<evidence type="ECO:0000313" key="11">
    <source>
        <dbReference type="Proteomes" id="UP000656813"/>
    </source>
</evidence>